<keyword evidence="2" id="KW-0540">Nuclease</keyword>
<keyword evidence="2" id="KW-0378">Hydrolase</keyword>
<proteinExistence type="predicted"/>
<dbReference type="InterPro" id="IPR012296">
    <property type="entry name" value="Nuclease_put_TT1808"/>
</dbReference>
<name>A0ABP9G7K9_9ACTN</name>
<feature type="domain" description="Putative restriction endonuclease" evidence="1">
    <location>
        <begin position="19"/>
        <end position="163"/>
    </location>
</feature>
<dbReference type="Gene3D" id="3.90.1570.10">
    <property type="entry name" value="tt1808, chain A"/>
    <property type="match status" value="1"/>
</dbReference>
<sequence>MVVMSIEEAHPQQRPLTVKDLERMPDDGSRYELAEGRLEVSPAPTFIHSLINDRLSFALNRQAPKGFTVVSGAGINFDADRTHHRVPDLSVIPRAARETPYLTQAPLLAVEIVSKSSVFHDHHTKRTEYAKFGIESYWIINPDLENPGILELRLEDGQYRDASRAFGCDLFTTEAPFPVTLVPYWLVADSDDWQDEIGGSDTSEEA</sequence>
<dbReference type="SUPFAM" id="SSF52980">
    <property type="entry name" value="Restriction endonuclease-like"/>
    <property type="match status" value="1"/>
</dbReference>
<organism evidence="2 3">
    <name type="scientific">Streptomonospora halophila</name>
    <dbReference type="NCBI Taxonomy" id="427369"/>
    <lineage>
        <taxon>Bacteria</taxon>
        <taxon>Bacillati</taxon>
        <taxon>Actinomycetota</taxon>
        <taxon>Actinomycetes</taxon>
        <taxon>Streptosporangiales</taxon>
        <taxon>Nocardiopsidaceae</taxon>
        <taxon>Streptomonospora</taxon>
    </lineage>
</organism>
<dbReference type="Proteomes" id="UP001499993">
    <property type="component" value="Unassembled WGS sequence"/>
</dbReference>
<evidence type="ECO:0000313" key="3">
    <source>
        <dbReference type="Proteomes" id="UP001499993"/>
    </source>
</evidence>
<dbReference type="CDD" id="cd06260">
    <property type="entry name" value="DUF820-like"/>
    <property type="match status" value="1"/>
</dbReference>
<dbReference type="PANTHER" id="PTHR35400">
    <property type="entry name" value="SLR1083 PROTEIN"/>
    <property type="match status" value="1"/>
</dbReference>
<evidence type="ECO:0000313" key="2">
    <source>
        <dbReference type="EMBL" id="GAA4927887.1"/>
    </source>
</evidence>
<dbReference type="PANTHER" id="PTHR35400:SF3">
    <property type="entry name" value="SLL1072 PROTEIN"/>
    <property type="match status" value="1"/>
</dbReference>
<protein>
    <submittedName>
        <fullName evidence="2">Uma2 family endonuclease</fullName>
    </submittedName>
</protein>
<dbReference type="EMBL" id="BAABIK010000001">
    <property type="protein sequence ID" value="GAA4927887.1"/>
    <property type="molecule type" value="Genomic_DNA"/>
</dbReference>
<evidence type="ECO:0000259" key="1">
    <source>
        <dbReference type="Pfam" id="PF05685"/>
    </source>
</evidence>
<dbReference type="RefSeq" id="WP_386699080.1">
    <property type="nucleotide sequence ID" value="NZ_BAABIK010000001.1"/>
</dbReference>
<keyword evidence="3" id="KW-1185">Reference proteome</keyword>
<dbReference type="InterPro" id="IPR011335">
    <property type="entry name" value="Restrct_endonuc-II-like"/>
</dbReference>
<keyword evidence="2" id="KW-0255">Endonuclease</keyword>
<comment type="caution">
    <text evidence="2">The sequence shown here is derived from an EMBL/GenBank/DDBJ whole genome shotgun (WGS) entry which is preliminary data.</text>
</comment>
<reference evidence="3" key="1">
    <citation type="journal article" date="2019" name="Int. J. Syst. Evol. Microbiol.">
        <title>The Global Catalogue of Microorganisms (GCM) 10K type strain sequencing project: providing services to taxonomists for standard genome sequencing and annotation.</title>
        <authorList>
            <consortium name="The Broad Institute Genomics Platform"/>
            <consortium name="The Broad Institute Genome Sequencing Center for Infectious Disease"/>
            <person name="Wu L."/>
            <person name="Ma J."/>
        </authorList>
    </citation>
    <scope>NUCLEOTIDE SEQUENCE [LARGE SCALE GENOMIC DNA]</scope>
    <source>
        <strain evidence="3">JCM 18123</strain>
    </source>
</reference>
<dbReference type="InterPro" id="IPR008538">
    <property type="entry name" value="Uma2"/>
</dbReference>
<dbReference type="GO" id="GO:0004519">
    <property type="term" value="F:endonuclease activity"/>
    <property type="evidence" value="ECO:0007669"/>
    <property type="project" value="UniProtKB-KW"/>
</dbReference>
<dbReference type="Pfam" id="PF05685">
    <property type="entry name" value="Uma2"/>
    <property type="match status" value="1"/>
</dbReference>
<accession>A0ABP9G7K9</accession>
<gene>
    <name evidence="2" type="ORF">GCM10023224_03740</name>
</gene>